<accession>A0A1D1V830</accession>
<sequence length="123" mass="14025">MPRPANPFYGDIYIIVLGDETVVVAEVCGRYGADDTNFRRWLDRKKPPHTLSKSQQSTRKYVLVSISLTCSEYIVVTSMLTEWRIDDAVKVIEEKDLARETVNTSTFCRYSGISRNSVASRQL</sequence>
<dbReference type="Proteomes" id="UP000186922">
    <property type="component" value="Unassembled WGS sequence"/>
</dbReference>
<gene>
    <name evidence="1" type="primary">RvY_06677-1</name>
    <name evidence="1" type="synonym">RvY_06677.1</name>
    <name evidence="1" type="ORF">RvY_06677</name>
</gene>
<name>A0A1D1V830_RAMVA</name>
<proteinExistence type="predicted"/>
<organism evidence="1 2">
    <name type="scientific">Ramazzottius varieornatus</name>
    <name type="common">Water bear</name>
    <name type="synonym">Tardigrade</name>
    <dbReference type="NCBI Taxonomy" id="947166"/>
    <lineage>
        <taxon>Eukaryota</taxon>
        <taxon>Metazoa</taxon>
        <taxon>Ecdysozoa</taxon>
        <taxon>Tardigrada</taxon>
        <taxon>Eutardigrada</taxon>
        <taxon>Parachela</taxon>
        <taxon>Hypsibioidea</taxon>
        <taxon>Ramazzottiidae</taxon>
        <taxon>Ramazzottius</taxon>
    </lineage>
</organism>
<dbReference type="AlphaFoldDB" id="A0A1D1V830"/>
<evidence type="ECO:0000313" key="1">
    <source>
        <dbReference type="EMBL" id="GAU94983.1"/>
    </source>
</evidence>
<reference evidence="1 2" key="1">
    <citation type="journal article" date="2016" name="Nat. Commun.">
        <title>Extremotolerant tardigrade genome and improved radiotolerance of human cultured cells by tardigrade-unique protein.</title>
        <authorList>
            <person name="Hashimoto T."/>
            <person name="Horikawa D.D."/>
            <person name="Saito Y."/>
            <person name="Kuwahara H."/>
            <person name="Kozuka-Hata H."/>
            <person name="Shin-I T."/>
            <person name="Minakuchi Y."/>
            <person name="Ohishi K."/>
            <person name="Motoyama A."/>
            <person name="Aizu T."/>
            <person name="Enomoto A."/>
            <person name="Kondo K."/>
            <person name="Tanaka S."/>
            <person name="Hara Y."/>
            <person name="Koshikawa S."/>
            <person name="Sagara H."/>
            <person name="Miura T."/>
            <person name="Yokobori S."/>
            <person name="Miyagawa K."/>
            <person name="Suzuki Y."/>
            <person name="Kubo T."/>
            <person name="Oyama M."/>
            <person name="Kohara Y."/>
            <person name="Fujiyama A."/>
            <person name="Arakawa K."/>
            <person name="Katayama T."/>
            <person name="Toyoda A."/>
            <person name="Kunieda T."/>
        </authorList>
    </citation>
    <scope>NUCLEOTIDE SEQUENCE [LARGE SCALE GENOMIC DNA]</scope>
    <source>
        <strain evidence="1 2">YOKOZUNA-1</strain>
    </source>
</reference>
<protein>
    <submittedName>
        <fullName evidence="1">Uncharacterized protein</fullName>
    </submittedName>
</protein>
<dbReference type="EMBL" id="BDGG01000003">
    <property type="protein sequence ID" value="GAU94983.1"/>
    <property type="molecule type" value="Genomic_DNA"/>
</dbReference>
<keyword evidence="2" id="KW-1185">Reference proteome</keyword>
<evidence type="ECO:0000313" key="2">
    <source>
        <dbReference type="Proteomes" id="UP000186922"/>
    </source>
</evidence>
<comment type="caution">
    <text evidence="1">The sequence shown here is derived from an EMBL/GenBank/DDBJ whole genome shotgun (WGS) entry which is preliminary data.</text>
</comment>